<dbReference type="EMBL" id="JBHSFG010000006">
    <property type="protein sequence ID" value="MFC4463559.1"/>
    <property type="molecule type" value="Genomic_DNA"/>
</dbReference>
<evidence type="ECO:0000256" key="5">
    <source>
        <dbReference type="ARBA" id="ARBA00022989"/>
    </source>
</evidence>
<evidence type="ECO:0000256" key="3">
    <source>
        <dbReference type="ARBA" id="ARBA00022475"/>
    </source>
</evidence>
<dbReference type="Proteomes" id="UP001596012">
    <property type="component" value="Unassembled WGS sequence"/>
</dbReference>
<evidence type="ECO:0000256" key="7">
    <source>
        <dbReference type="SAM" id="Phobius"/>
    </source>
</evidence>
<feature type="transmembrane region" description="Helical" evidence="7">
    <location>
        <begin position="12"/>
        <end position="35"/>
    </location>
</feature>
<proteinExistence type="predicted"/>
<feature type="transmembrane region" description="Helical" evidence="7">
    <location>
        <begin position="390"/>
        <end position="409"/>
    </location>
</feature>
<dbReference type="InterPro" id="IPR011701">
    <property type="entry name" value="MFS"/>
</dbReference>
<evidence type="ECO:0000313" key="9">
    <source>
        <dbReference type="EMBL" id="MFC4463559.1"/>
    </source>
</evidence>
<dbReference type="PROSITE" id="PS00216">
    <property type="entry name" value="SUGAR_TRANSPORT_1"/>
    <property type="match status" value="2"/>
</dbReference>
<dbReference type="PANTHER" id="PTHR23517">
    <property type="entry name" value="RESISTANCE PROTEIN MDTM, PUTATIVE-RELATED-RELATED"/>
    <property type="match status" value="1"/>
</dbReference>
<feature type="transmembrane region" description="Helical" evidence="7">
    <location>
        <begin position="300"/>
        <end position="319"/>
    </location>
</feature>
<dbReference type="InterPro" id="IPR005829">
    <property type="entry name" value="Sugar_transporter_CS"/>
</dbReference>
<protein>
    <submittedName>
        <fullName evidence="9">MFS transporter</fullName>
    </submittedName>
</protein>
<dbReference type="Pfam" id="PF07690">
    <property type="entry name" value="MFS_1"/>
    <property type="match status" value="2"/>
</dbReference>
<evidence type="ECO:0000256" key="4">
    <source>
        <dbReference type="ARBA" id="ARBA00022692"/>
    </source>
</evidence>
<keyword evidence="10" id="KW-1185">Reference proteome</keyword>
<evidence type="ECO:0000259" key="8">
    <source>
        <dbReference type="PROSITE" id="PS50850"/>
    </source>
</evidence>
<feature type="transmembrane region" description="Helical" evidence="7">
    <location>
        <begin position="111"/>
        <end position="132"/>
    </location>
</feature>
<keyword evidence="6 7" id="KW-0472">Membrane</keyword>
<dbReference type="PANTHER" id="PTHR23517:SF3">
    <property type="entry name" value="INTEGRAL MEMBRANE TRANSPORT PROTEIN"/>
    <property type="match status" value="1"/>
</dbReference>
<dbReference type="RefSeq" id="WP_386336895.1">
    <property type="nucleotide sequence ID" value="NZ_JBHSFG010000006.1"/>
</dbReference>
<feature type="transmembrane region" description="Helical" evidence="7">
    <location>
        <begin position="325"/>
        <end position="347"/>
    </location>
</feature>
<evidence type="ECO:0000256" key="2">
    <source>
        <dbReference type="ARBA" id="ARBA00022448"/>
    </source>
</evidence>
<keyword evidence="3" id="KW-1003">Cell membrane</keyword>
<keyword evidence="4 7" id="KW-0812">Transmembrane</keyword>
<comment type="caution">
    <text evidence="9">The sequence shown here is derived from an EMBL/GenBank/DDBJ whole genome shotgun (WGS) entry which is preliminary data.</text>
</comment>
<keyword evidence="5 7" id="KW-1133">Transmembrane helix</keyword>
<keyword evidence="2" id="KW-0813">Transport</keyword>
<dbReference type="InterPro" id="IPR050171">
    <property type="entry name" value="MFS_Transporters"/>
</dbReference>
<evidence type="ECO:0000256" key="6">
    <source>
        <dbReference type="ARBA" id="ARBA00023136"/>
    </source>
</evidence>
<feature type="transmembrane region" description="Helical" evidence="7">
    <location>
        <begin position="179"/>
        <end position="197"/>
    </location>
</feature>
<sequence>MTTTTATSGIRLGLRANLAQFSLLVLVNALVGGMLGQERTVLPLLADDVFHLSGYTAALTYILAFGATKAITNFFAGTWSDRYGRKPVLIAGWLIALPVPAMLAWGPSWGWIIAANVLLGMNQGLTWSTTVIMKIDLVGPERRGLAMGFNEAAGYGAVAATAMATGAIAEHAGLRPEPFLLGAAYVVLALGLSTFAVRETREHARAEAALHPVQTTTDMSTAQIVRHTSLTDKALSAASQAGMVNNLNDALAWGIFPLLFAAHGLSVAEIGVLAALYPAVWGAGQMLTGWWSDHIGRKHLITAGMLLQAVAIGLVAAATTFSAWAVAQILLGIGTALVYPTLLAVIGDVAHPAWRARAVGVYRLWRDGGFAVGALVAGILADAYGITTAIWAVAALTAASGLIVAIRMYETHPRS</sequence>
<feature type="transmembrane region" description="Helical" evidence="7">
    <location>
        <begin position="152"/>
        <end position="173"/>
    </location>
</feature>
<accession>A0ABV8YHK9</accession>
<dbReference type="InterPro" id="IPR020846">
    <property type="entry name" value="MFS_dom"/>
</dbReference>
<dbReference type="Gene3D" id="1.20.1250.20">
    <property type="entry name" value="MFS general substrate transporter like domains"/>
    <property type="match status" value="2"/>
</dbReference>
<feature type="domain" description="Major facilitator superfamily (MFS) profile" evidence="8">
    <location>
        <begin position="17"/>
        <end position="412"/>
    </location>
</feature>
<dbReference type="PROSITE" id="PS50850">
    <property type="entry name" value="MFS"/>
    <property type="match status" value="1"/>
</dbReference>
<reference evidence="10" key="1">
    <citation type="journal article" date="2019" name="Int. J. Syst. Evol. Microbiol.">
        <title>The Global Catalogue of Microorganisms (GCM) 10K type strain sequencing project: providing services to taxonomists for standard genome sequencing and annotation.</title>
        <authorList>
            <consortium name="The Broad Institute Genomics Platform"/>
            <consortium name="The Broad Institute Genome Sequencing Center for Infectious Disease"/>
            <person name="Wu L."/>
            <person name="Ma J."/>
        </authorList>
    </citation>
    <scope>NUCLEOTIDE SEQUENCE [LARGE SCALE GENOMIC DNA]</scope>
    <source>
        <strain evidence="10">DT43</strain>
    </source>
</reference>
<evidence type="ECO:0000256" key="1">
    <source>
        <dbReference type="ARBA" id="ARBA00004651"/>
    </source>
</evidence>
<gene>
    <name evidence="9" type="ORF">ACFPH6_02890</name>
</gene>
<comment type="subcellular location">
    <subcellularLocation>
        <location evidence="1">Cell membrane</location>
        <topology evidence="1">Multi-pass membrane protein</topology>
    </subcellularLocation>
</comment>
<feature type="transmembrane region" description="Helical" evidence="7">
    <location>
        <begin position="55"/>
        <end position="76"/>
    </location>
</feature>
<dbReference type="SUPFAM" id="SSF103473">
    <property type="entry name" value="MFS general substrate transporter"/>
    <property type="match status" value="1"/>
</dbReference>
<evidence type="ECO:0000313" key="10">
    <source>
        <dbReference type="Proteomes" id="UP001596012"/>
    </source>
</evidence>
<dbReference type="CDD" id="cd17325">
    <property type="entry name" value="MFS_MdtG_SLC18_like"/>
    <property type="match status" value="1"/>
</dbReference>
<dbReference type="InterPro" id="IPR036259">
    <property type="entry name" value="MFS_trans_sf"/>
</dbReference>
<feature type="transmembrane region" description="Helical" evidence="7">
    <location>
        <begin position="88"/>
        <end position="105"/>
    </location>
</feature>
<organism evidence="9 10">
    <name type="scientific">Streptomyces xiangluensis</name>
    <dbReference type="NCBI Taxonomy" id="2665720"/>
    <lineage>
        <taxon>Bacteria</taxon>
        <taxon>Bacillati</taxon>
        <taxon>Actinomycetota</taxon>
        <taxon>Actinomycetes</taxon>
        <taxon>Kitasatosporales</taxon>
        <taxon>Streptomycetaceae</taxon>
        <taxon>Streptomyces</taxon>
    </lineage>
</organism>
<name>A0ABV8YHK9_9ACTN</name>